<evidence type="ECO:0000256" key="1">
    <source>
        <dbReference type="SAM" id="Phobius"/>
    </source>
</evidence>
<keyword evidence="3" id="KW-1185">Reference proteome</keyword>
<keyword evidence="1" id="KW-1133">Transmembrane helix</keyword>
<sequence length="501" mass="57709">MEVETDTTKQVVFPESQTFLPFEVIEFYNTDTVKKDDKFQLIKKYGLTSFDSGWYQIPRQKILINEQPFFSDSLYVYIQDVLVDTTKQKLFDIKPILEVQKPQKNWWPIIIIILSALAIIAFLIYWFVWRKKPLTEAERIAQLPPFERAKAELKNLENSRYLIEDKSKEYYSELTRIIRSFIDEKVYDKALESTTAQLIERLELLSEANEFSLKKEIITQIDTIFKRADLAKFAKQQPEMVIAEADLKETHFILDEVNKLLPEPSEEEKLLDEAYRKAQEQKAKRKKIVITSAIAIFLLIATIVGLGLKYGFVYIKDVVFQNSSLELLEGEWVDSEYGMPPISISTPQVLMRMDAPVPEELKEKMQVTSYGYELKDKFTIALVTTNLKEKVENFDLSTAVEGSLQTLEARGITDIITLNEMFKTPNGAEGLKTYGTLKVPKGSSNNFIDGKYVMLSFSAEDKVIQQIILVWGANDTYADDIADKIIKSIELQPKELQPKSE</sequence>
<name>A0A506PPK4_9FLAO</name>
<comment type="caution">
    <text evidence="2">The sequence shown here is derived from an EMBL/GenBank/DDBJ whole genome shotgun (WGS) entry which is preliminary data.</text>
</comment>
<evidence type="ECO:0008006" key="4">
    <source>
        <dbReference type="Google" id="ProtNLM"/>
    </source>
</evidence>
<accession>A0A506PPK4</accession>
<proteinExistence type="predicted"/>
<dbReference type="Proteomes" id="UP000317332">
    <property type="component" value="Unassembled WGS sequence"/>
</dbReference>
<keyword evidence="1" id="KW-0812">Transmembrane</keyword>
<keyword evidence="1" id="KW-0472">Membrane</keyword>
<gene>
    <name evidence="2" type="ORF">FJ651_05900</name>
</gene>
<dbReference type="OrthoDB" id="9807384at2"/>
<dbReference type="EMBL" id="VHIQ01000002">
    <property type="protein sequence ID" value="TPV35132.1"/>
    <property type="molecule type" value="Genomic_DNA"/>
</dbReference>
<reference evidence="2 3" key="1">
    <citation type="submission" date="2019-06" db="EMBL/GenBank/DDBJ databases">
        <title>Flavobacteriaceae Paucihalobacterium erythroidium CWB-1, complete genome.</title>
        <authorList>
            <person name="Wu S."/>
        </authorList>
    </citation>
    <scope>NUCLEOTIDE SEQUENCE [LARGE SCALE GENOMIC DNA]</scope>
    <source>
        <strain evidence="2 3">CWB-1</strain>
    </source>
</reference>
<dbReference type="AlphaFoldDB" id="A0A506PPK4"/>
<feature type="transmembrane region" description="Helical" evidence="1">
    <location>
        <begin position="288"/>
        <end position="312"/>
    </location>
</feature>
<feature type="transmembrane region" description="Helical" evidence="1">
    <location>
        <begin position="106"/>
        <end position="129"/>
    </location>
</feature>
<protein>
    <recommendedName>
        <fullName evidence="4">DUF4381 domain-containing protein</fullName>
    </recommendedName>
</protein>
<evidence type="ECO:0000313" key="2">
    <source>
        <dbReference type="EMBL" id="TPV35132.1"/>
    </source>
</evidence>
<organism evidence="2 3">
    <name type="scientific">Paucihalobacter ruber</name>
    <dbReference type="NCBI Taxonomy" id="2567861"/>
    <lineage>
        <taxon>Bacteria</taxon>
        <taxon>Pseudomonadati</taxon>
        <taxon>Bacteroidota</taxon>
        <taxon>Flavobacteriia</taxon>
        <taxon>Flavobacteriales</taxon>
        <taxon>Flavobacteriaceae</taxon>
        <taxon>Paucihalobacter</taxon>
    </lineage>
</organism>
<evidence type="ECO:0000313" key="3">
    <source>
        <dbReference type="Proteomes" id="UP000317332"/>
    </source>
</evidence>